<dbReference type="InterPro" id="IPR037523">
    <property type="entry name" value="VOC_core"/>
</dbReference>
<evidence type="ECO:0000313" key="2">
    <source>
        <dbReference type="EMBL" id="KAG6471052.1"/>
    </source>
</evidence>
<reference evidence="2 3" key="1">
    <citation type="submission" date="2020-08" db="EMBL/GenBank/DDBJ databases">
        <title>Plant Genome Project.</title>
        <authorList>
            <person name="Zhang R.-G."/>
        </authorList>
    </citation>
    <scope>NUCLEOTIDE SEQUENCE [LARGE SCALE GENOMIC DNA]</scope>
    <source>
        <tissue evidence="2">Rhizome</tissue>
    </source>
</reference>
<proteinExistence type="predicted"/>
<organism evidence="2 3">
    <name type="scientific">Zingiber officinale</name>
    <name type="common">Ginger</name>
    <name type="synonym">Amomum zingiber</name>
    <dbReference type="NCBI Taxonomy" id="94328"/>
    <lineage>
        <taxon>Eukaryota</taxon>
        <taxon>Viridiplantae</taxon>
        <taxon>Streptophyta</taxon>
        <taxon>Embryophyta</taxon>
        <taxon>Tracheophyta</taxon>
        <taxon>Spermatophyta</taxon>
        <taxon>Magnoliopsida</taxon>
        <taxon>Liliopsida</taxon>
        <taxon>Zingiberales</taxon>
        <taxon>Zingiberaceae</taxon>
        <taxon>Zingiber</taxon>
    </lineage>
</organism>
<dbReference type="SUPFAM" id="SSF54593">
    <property type="entry name" value="Glyoxalase/Bleomycin resistance protein/Dihydroxybiphenyl dioxygenase"/>
    <property type="match status" value="1"/>
</dbReference>
<dbReference type="AlphaFoldDB" id="A0A8J5CAM3"/>
<dbReference type="PANTHER" id="PTHR47802">
    <property type="entry name" value="GLYOXALASE FAMILY PROTEIN, EXPRESSED"/>
    <property type="match status" value="1"/>
</dbReference>
<dbReference type="InterPro" id="IPR004360">
    <property type="entry name" value="Glyas_Fos-R_dOase_dom"/>
</dbReference>
<dbReference type="Gene3D" id="3.10.180.10">
    <property type="entry name" value="2,3-Dihydroxybiphenyl 1,2-Dioxygenase, domain 1"/>
    <property type="match status" value="1"/>
</dbReference>
<dbReference type="InterPro" id="IPR029068">
    <property type="entry name" value="Glyas_Bleomycin-R_OHBP_Dase"/>
</dbReference>
<keyword evidence="3" id="KW-1185">Reference proteome</keyword>
<dbReference type="PROSITE" id="PS51819">
    <property type="entry name" value="VOC"/>
    <property type="match status" value="1"/>
</dbReference>
<comment type="caution">
    <text evidence="2">The sequence shown here is derived from an EMBL/GenBank/DDBJ whole genome shotgun (WGS) entry which is preliminary data.</text>
</comment>
<dbReference type="Pfam" id="PF00903">
    <property type="entry name" value="Glyoxalase"/>
    <property type="match status" value="1"/>
</dbReference>
<name>A0A8J5CAM3_ZINOF</name>
<feature type="domain" description="VOC" evidence="1">
    <location>
        <begin position="7"/>
        <end position="134"/>
    </location>
</feature>
<protein>
    <recommendedName>
        <fullName evidence="1">VOC domain-containing protein</fullName>
    </recommendedName>
</protein>
<sequence length="161" mass="18322">MAAAGVVLNHIARSSTDVKRLADFYQEVLGFERIDSPKFGEFEVIWLRLPPSFSLHLIERDPKSKLAEVPSTVLDPSALPRGHHISFGVSNYDAFVQSLKEKGIETFEKTQPDGKTKQVFFFDPDVDVIEEFNSVMDWKWVVGKQQANFFMKVRLTAEVSE</sequence>
<accession>A0A8J5CAM3</accession>
<evidence type="ECO:0000313" key="3">
    <source>
        <dbReference type="Proteomes" id="UP000734854"/>
    </source>
</evidence>
<dbReference type="Proteomes" id="UP000734854">
    <property type="component" value="Unassembled WGS sequence"/>
</dbReference>
<gene>
    <name evidence="2" type="ORF">ZIOFF_072146</name>
</gene>
<dbReference type="PANTHER" id="PTHR47802:SF1">
    <property type="entry name" value="GLYOXALASE FAMILY PROTEIN, EXPRESSED"/>
    <property type="match status" value="1"/>
</dbReference>
<evidence type="ECO:0000259" key="1">
    <source>
        <dbReference type="PROSITE" id="PS51819"/>
    </source>
</evidence>
<dbReference type="EMBL" id="JACMSC010000021">
    <property type="protein sequence ID" value="KAG6471052.1"/>
    <property type="molecule type" value="Genomic_DNA"/>
</dbReference>
<dbReference type="CDD" id="cd07245">
    <property type="entry name" value="VOC_like"/>
    <property type="match status" value="1"/>
</dbReference>